<evidence type="ECO:0000256" key="11">
    <source>
        <dbReference type="ARBA" id="ARBA00023152"/>
    </source>
</evidence>
<dbReference type="Proteomes" id="UP001178281">
    <property type="component" value="Unassembled WGS sequence"/>
</dbReference>
<evidence type="ECO:0000256" key="9">
    <source>
        <dbReference type="ARBA" id="ARBA00022777"/>
    </source>
</evidence>
<dbReference type="InterPro" id="IPR015824">
    <property type="entry name" value="Phosphoglycerate_kinase_N"/>
</dbReference>
<organism evidence="16 17">
    <name type="scientific">Tsukamurella strandjordii</name>
    <dbReference type="NCBI Taxonomy" id="147577"/>
    <lineage>
        <taxon>Bacteria</taxon>
        <taxon>Bacillati</taxon>
        <taxon>Actinomycetota</taxon>
        <taxon>Actinomycetes</taxon>
        <taxon>Mycobacteriales</taxon>
        <taxon>Tsukamurellaceae</taxon>
        <taxon>Tsukamurella</taxon>
    </lineage>
</organism>
<feature type="binding site" evidence="12 14">
    <location>
        <begin position="365"/>
        <end position="368"/>
    </location>
    <ligand>
        <name>ATP</name>
        <dbReference type="ChEBI" id="CHEBI:30616"/>
    </ligand>
</feature>
<reference evidence="16" key="1">
    <citation type="submission" date="2023-08" db="EMBL/GenBank/DDBJ databases">
        <title>The draft genome of Tsukamurella strandjordii strain 050030.</title>
        <authorList>
            <person name="Zhao F."/>
            <person name="Feng Y."/>
            <person name="Zong Z."/>
        </authorList>
    </citation>
    <scope>NUCLEOTIDE SEQUENCE</scope>
    <source>
        <strain evidence="16">050030</strain>
    </source>
</reference>
<dbReference type="GO" id="GO:0006094">
    <property type="term" value="P:gluconeogenesis"/>
    <property type="evidence" value="ECO:0007669"/>
    <property type="project" value="TreeGrafter"/>
</dbReference>
<evidence type="ECO:0000256" key="5">
    <source>
        <dbReference type="ARBA" id="ARBA00013061"/>
    </source>
</evidence>
<dbReference type="PANTHER" id="PTHR11406:SF23">
    <property type="entry name" value="PHOSPHOGLYCERATE KINASE 1, CHLOROPLASTIC-RELATED"/>
    <property type="match status" value="1"/>
</dbReference>
<dbReference type="AlphaFoldDB" id="A0AA90NJ45"/>
<comment type="catalytic activity">
    <reaction evidence="1 12 15">
        <text>(2R)-3-phosphoglycerate + ATP = (2R)-3-phospho-glyceroyl phosphate + ADP</text>
        <dbReference type="Rhea" id="RHEA:14801"/>
        <dbReference type="ChEBI" id="CHEBI:30616"/>
        <dbReference type="ChEBI" id="CHEBI:57604"/>
        <dbReference type="ChEBI" id="CHEBI:58272"/>
        <dbReference type="ChEBI" id="CHEBI:456216"/>
        <dbReference type="EC" id="2.7.2.3"/>
    </reaction>
</comment>
<feature type="binding site" evidence="13">
    <location>
        <position position="122"/>
    </location>
    <ligand>
        <name>(2R)-3-phosphoglycerate</name>
        <dbReference type="ChEBI" id="CHEBI:58272"/>
    </ligand>
</feature>
<evidence type="ECO:0000313" key="17">
    <source>
        <dbReference type="Proteomes" id="UP001178281"/>
    </source>
</evidence>
<keyword evidence="8 12" id="KW-0547">Nucleotide-binding</keyword>
<comment type="similarity">
    <text evidence="3 12 15">Belongs to the phosphoglycerate kinase family.</text>
</comment>
<feature type="binding site" evidence="12 14">
    <location>
        <position position="336"/>
    </location>
    <ligand>
        <name>ATP</name>
        <dbReference type="ChEBI" id="CHEBI:30616"/>
    </ligand>
</feature>
<protein>
    <recommendedName>
        <fullName evidence="6 12">Phosphoglycerate kinase</fullName>
        <ecNumber evidence="5 12">2.7.2.3</ecNumber>
    </recommendedName>
</protein>
<evidence type="ECO:0000256" key="6">
    <source>
        <dbReference type="ARBA" id="ARBA00016471"/>
    </source>
</evidence>
<dbReference type="CDD" id="cd00318">
    <property type="entry name" value="Phosphoglycerate_kinase"/>
    <property type="match status" value="1"/>
</dbReference>
<feature type="binding site" evidence="12">
    <location>
        <position position="305"/>
    </location>
    <ligand>
        <name>ATP</name>
        <dbReference type="ChEBI" id="CHEBI:30616"/>
    </ligand>
</feature>
<gene>
    <name evidence="12" type="primary">pgk</name>
    <name evidence="16" type="ORF">Q7X28_15785</name>
</gene>
<evidence type="ECO:0000256" key="12">
    <source>
        <dbReference type="HAMAP-Rule" id="MF_00145"/>
    </source>
</evidence>
<dbReference type="GO" id="GO:0043531">
    <property type="term" value="F:ADP binding"/>
    <property type="evidence" value="ECO:0007669"/>
    <property type="project" value="TreeGrafter"/>
</dbReference>
<evidence type="ECO:0000256" key="1">
    <source>
        <dbReference type="ARBA" id="ARBA00000642"/>
    </source>
</evidence>
<keyword evidence="9 12" id="KW-0418">Kinase</keyword>
<evidence type="ECO:0000256" key="3">
    <source>
        <dbReference type="ARBA" id="ARBA00008982"/>
    </source>
</evidence>
<keyword evidence="12" id="KW-0963">Cytoplasm</keyword>
<comment type="subcellular location">
    <subcellularLocation>
        <location evidence="12">Cytoplasm</location>
    </subcellularLocation>
</comment>
<feature type="binding site" evidence="12">
    <location>
        <position position="40"/>
    </location>
    <ligand>
        <name>substrate</name>
    </ligand>
</feature>
<dbReference type="InterPro" id="IPR015911">
    <property type="entry name" value="Phosphoglycerate_kinase_CS"/>
</dbReference>
<evidence type="ECO:0000256" key="14">
    <source>
        <dbReference type="PIRSR" id="PIRSR000724-2"/>
    </source>
</evidence>
<feature type="binding site" evidence="12">
    <location>
        <position position="167"/>
    </location>
    <ligand>
        <name>substrate</name>
    </ligand>
</feature>
<name>A0AA90NJ45_9ACTN</name>
<dbReference type="PIRSF" id="PIRSF000724">
    <property type="entry name" value="Pgk"/>
    <property type="match status" value="1"/>
</dbReference>
<evidence type="ECO:0000256" key="8">
    <source>
        <dbReference type="ARBA" id="ARBA00022741"/>
    </source>
</evidence>
<feature type="binding site" evidence="13">
    <location>
        <position position="40"/>
    </location>
    <ligand>
        <name>(2R)-3-phosphoglycerate</name>
        <dbReference type="ChEBI" id="CHEBI:58272"/>
    </ligand>
</feature>
<dbReference type="GO" id="GO:0004618">
    <property type="term" value="F:phosphoglycerate kinase activity"/>
    <property type="evidence" value="ECO:0007669"/>
    <property type="project" value="UniProtKB-UniRule"/>
</dbReference>
<proteinExistence type="inferred from homology"/>
<dbReference type="InterPro" id="IPR001576">
    <property type="entry name" value="Phosphoglycerate_kinase"/>
</dbReference>
<dbReference type="PRINTS" id="PR00477">
    <property type="entry name" value="PHGLYCKINASE"/>
</dbReference>
<feature type="binding site" evidence="12 13">
    <location>
        <begin position="63"/>
        <end position="66"/>
    </location>
    <ligand>
        <name>substrate</name>
    </ligand>
</feature>
<keyword evidence="11 12" id="KW-0324">Glycolysis</keyword>
<dbReference type="EMBL" id="JAUTIX010000006">
    <property type="protein sequence ID" value="MDP0399386.1"/>
    <property type="molecule type" value="Genomic_DNA"/>
</dbReference>
<evidence type="ECO:0000256" key="10">
    <source>
        <dbReference type="ARBA" id="ARBA00022840"/>
    </source>
</evidence>
<dbReference type="GO" id="GO:0006096">
    <property type="term" value="P:glycolytic process"/>
    <property type="evidence" value="ECO:0007669"/>
    <property type="project" value="UniProtKB-UniRule"/>
</dbReference>
<dbReference type="InterPro" id="IPR036043">
    <property type="entry name" value="Phosphoglycerate_kinase_sf"/>
</dbReference>
<dbReference type="GO" id="GO:0005524">
    <property type="term" value="F:ATP binding"/>
    <property type="evidence" value="ECO:0007669"/>
    <property type="project" value="UniProtKB-KW"/>
</dbReference>
<keyword evidence="17" id="KW-1185">Reference proteome</keyword>
<dbReference type="HAMAP" id="MF_00145">
    <property type="entry name" value="Phosphoglyc_kinase"/>
    <property type="match status" value="1"/>
</dbReference>
<evidence type="ECO:0000256" key="15">
    <source>
        <dbReference type="RuleBase" id="RU000532"/>
    </source>
</evidence>
<dbReference type="Pfam" id="PF00162">
    <property type="entry name" value="PGK"/>
    <property type="match status" value="1"/>
</dbReference>
<evidence type="ECO:0000256" key="2">
    <source>
        <dbReference type="ARBA" id="ARBA00004838"/>
    </source>
</evidence>
<accession>A0AA90NJ45</accession>
<evidence type="ECO:0000313" key="16">
    <source>
        <dbReference type="EMBL" id="MDP0399386.1"/>
    </source>
</evidence>
<keyword evidence="7 12" id="KW-0808">Transferase</keyword>
<comment type="pathway">
    <text evidence="2 12">Carbohydrate degradation; glycolysis; pyruvate from D-glyceraldehyde 3-phosphate: step 2/5.</text>
</comment>
<feature type="binding site" evidence="12">
    <location>
        <position position="122"/>
    </location>
    <ligand>
        <name>substrate</name>
    </ligand>
</feature>
<comment type="subunit">
    <text evidence="4 12">Monomer.</text>
</comment>
<dbReference type="PROSITE" id="PS00111">
    <property type="entry name" value="PGLYCERATE_KINASE"/>
    <property type="match status" value="1"/>
</dbReference>
<evidence type="ECO:0000256" key="4">
    <source>
        <dbReference type="ARBA" id="ARBA00011245"/>
    </source>
</evidence>
<dbReference type="RefSeq" id="WP_305112042.1">
    <property type="nucleotide sequence ID" value="NZ_BAAAII010000001.1"/>
</dbReference>
<feature type="binding site" evidence="13">
    <location>
        <position position="167"/>
    </location>
    <ligand>
        <name>(2R)-3-phosphoglycerate</name>
        <dbReference type="ChEBI" id="CHEBI:58272"/>
    </ligand>
</feature>
<sequence length="412" mass="42719">MSSVSTLSDLLAEGVEGRTVLVRSDLNVPLDGDRITDAGRIVASVPTIKALAEAGAKVIVTAHLGRPKGEPDPAFSLAPVAKELGERLGRNVQLAGDVVGQDALARAEGLTDGDVLLLENVRFDARETSKDDAEREALARDLAELVDVSSHAGPGAFVSDGFGVVHRKQASVYDVAKLLPAYAGQLVDAEVRVLAQLTENPSRPYAVVLGGSKVSDKLGVIRALAPKVDTLVIGGGMAFTFLAAQGYSVGTSLLQEDQIDTCKQLLQEFGDVLHLPIDVVVADKFAADAASKTVASDAIEDGWMGLDIGPESAQRFGAVLTEAKTVFWNGPMGVFEFPAFAAGTKAVAEAVIKATSNGAFTVVGGGDSAAAVRTLGLDEDGFSHISTGGGASLEYLEGKELPGLQVLQRSDA</sequence>
<dbReference type="FunFam" id="3.40.50.1260:FF:000006">
    <property type="entry name" value="Phosphoglycerate kinase"/>
    <property type="match status" value="1"/>
</dbReference>
<dbReference type="SUPFAM" id="SSF53748">
    <property type="entry name" value="Phosphoglycerate kinase"/>
    <property type="match status" value="1"/>
</dbReference>
<evidence type="ECO:0000256" key="13">
    <source>
        <dbReference type="PIRSR" id="PIRSR000724-1"/>
    </source>
</evidence>
<feature type="binding site" evidence="12 13">
    <location>
        <begin position="25"/>
        <end position="27"/>
    </location>
    <ligand>
        <name>substrate</name>
    </ligand>
</feature>
<comment type="caution">
    <text evidence="16">The sequence shown here is derived from an EMBL/GenBank/DDBJ whole genome shotgun (WGS) entry which is preliminary data.</text>
</comment>
<evidence type="ECO:0000256" key="7">
    <source>
        <dbReference type="ARBA" id="ARBA00022679"/>
    </source>
</evidence>
<dbReference type="EC" id="2.7.2.3" evidence="5 12"/>
<dbReference type="PANTHER" id="PTHR11406">
    <property type="entry name" value="PHOSPHOGLYCERATE KINASE"/>
    <property type="match status" value="1"/>
</dbReference>
<feature type="binding site" evidence="12 14">
    <location>
        <position position="217"/>
    </location>
    <ligand>
        <name>ATP</name>
        <dbReference type="ChEBI" id="CHEBI:30616"/>
    </ligand>
</feature>
<dbReference type="GO" id="GO:0005829">
    <property type="term" value="C:cytosol"/>
    <property type="evidence" value="ECO:0007669"/>
    <property type="project" value="TreeGrafter"/>
</dbReference>
<dbReference type="Gene3D" id="3.40.50.1260">
    <property type="entry name" value="Phosphoglycerate kinase, N-terminal domain"/>
    <property type="match status" value="2"/>
</dbReference>
<dbReference type="FunFam" id="3.40.50.1260:FF:000003">
    <property type="entry name" value="Phosphoglycerate kinase"/>
    <property type="match status" value="1"/>
</dbReference>
<keyword evidence="10 12" id="KW-0067">ATP-binding</keyword>